<gene>
    <name evidence="2" type="ORF">M421DRAFT_259339</name>
</gene>
<dbReference type="Proteomes" id="UP000800082">
    <property type="component" value="Unassembled WGS sequence"/>
</dbReference>
<dbReference type="AlphaFoldDB" id="A0A6A5RCV3"/>
<name>A0A6A5RCV3_9PLEO</name>
<feature type="compositionally biased region" description="Low complexity" evidence="1">
    <location>
        <begin position="77"/>
        <end position="87"/>
    </location>
</feature>
<protein>
    <submittedName>
        <fullName evidence="2">Uncharacterized protein</fullName>
    </submittedName>
</protein>
<reference evidence="2" key="1">
    <citation type="journal article" date="2020" name="Stud. Mycol.">
        <title>101 Dothideomycetes genomes: a test case for predicting lifestyles and emergence of pathogens.</title>
        <authorList>
            <person name="Haridas S."/>
            <person name="Albert R."/>
            <person name="Binder M."/>
            <person name="Bloem J."/>
            <person name="Labutti K."/>
            <person name="Salamov A."/>
            <person name="Andreopoulos B."/>
            <person name="Baker S."/>
            <person name="Barry K."/>
            <person name="Bills G."/>
            <person name="Bluhm B."/>
            <person name="Cannon C."/>
            <person name="Castanera R."/>
            <person name="Culley D."/>
            <person name="Daum C."/>
            <person name="Ezra D."/>
            <person name="Gonzalez J."/>
            <person name="Henrissat B."/>
            <person name="Kuo A."/>
            <person name="Liang C."/>
            <person name="Lipzen A."/>
            <person name="Lutzoni F."/>
            <person name="Magnuson J."/>
            <person name="Mondo S."/>
            <person name="Nolan M."/>
            <person name="Ohm R."/>
            <person name="Pangilinan J."/>
            <person name="Park H.-J."/>
            <person name="Ramirez L."/>
            <person name="Alfaro M."/>
            <person name="Sun H."/>
            <person name="Tritt A."/>
            <person name="Yoshinaga Y."/>
            <person name="Zwiers L.-H."/>
            <person name="Turgeon B."/>
            <person name="Goodwin S."/>
            <person name="Spatafora J."/>
            <person name="Crous P."/>
            <person name="Grigoriev I."/>
        </authorList>
    </citation>
    <scope>NUCLEOTIDE SEQUENCE</scope>
    <source>
        <strain evidence="2">CBS 183.55</strain>
    </source>
</reference>
<evidence type="ECO:0000313" key="3">
    <source>
        <dbReference type="Proteomes" id="UP000800082"/>
    </source>
</evidence>
<dbReference type="EMBL" id="ML978985">
    <property type="protein sequence ID" value="KAF1925323.1"/>
    <property type="molecule type" value="Genomic_DNA"/>
</dbReference>
<accession>A0A6A5RCV3</accession>
<evidence type="ECO:0000256" key="1">
    <source>
        <dbReference type="SAM" id="MobiDB-lite"/>
    </source>
</evidence>
<dbReference type="RefSeq" id="XP_033445575.1">
    <property type="nucleotide sequence ID" value="XM_033588675.1"/>
</dbReference>
<proteinExistence type="predicted"/>
<keyword evidence="3" id="KW-1185">Reference proteome</keyword>
<sequence length="174" mass="19091">MIPLASPSSSSTKLNSQTPNNCPCKCDQLAFLVRTELQQSDLLNRISSFYHTRTWFSLPPPRHQESKPYTHPKPRSARAPAPQAQRTADGEPLAADHLRAQRIQATTASSLPKLRNRIYTFTLGGEMNPGSATLGQFKPPIQSSRDAASLRTVSVATSCFFTMRAASNTLLHGL</sequence>
<evidence type="ECO:0000313" key="2">
    <source>
        <dbReference type="EMBL" id="KAF1925323.1"/>
    </source>
</evidence>
<dbReference type="GeneID" id="54346322"/>
<organism evidence="2 3">
    <name type="scientific">Didymella exigua CBS 183.55</name>
    <dbReference type="NCBI Taxonomy" id="1150837"/>
    <lineage>
        <taxon>Eukaryota</taxon>
        <taxon>Fungi</taxon>
        <taxon>Dikarya</taxon>
        <taxon>Ascomycota</taxon>
        <taxon>Pezizomycotina</taxon>
        <taxon>Dothideomycetes</taxon>
        <taxon>Pleosporomycetidae</taxon>
        <taxon>Pleosporales</taxon>
        <taxon>Pleosporineae</taxon>
        <taxon>Didymellaceae</taxon>
        <taxon>Didymella</taxon>
    </lineage>
</organism>
<feature type="region of interest" description="Disordered" evidence="1">
    <location>
        <begin position="60"/>
        <end position="88"/>
    </location>
</feature>